<keyword evidence="14" id="KW-1185">Reference proteome</keyword>
<keyword evidence="9" id="KW-0645">Protease</keyword>
<evidence type="ECO:0000256" key="1">
    <source>
        <dbReference type="ARBA" id="ARBA00004429"/>
    </source>
</evidence>
<dbReference type="GO" id="GO:0005886">
    <property type="term" value="C:plasma membrane"/>
    <property type="evidence" value="ECO:0007669"/>
    <property type="project" value="UniProtKB-SubCell"/>
</dbReference>
<feature type="transmembrane region" description="Helical" evidence="10">
    <location>
        <begin position="134"/>
        <end position="152"/>
    </location>
</feature>
<evidence type="ECO:0000256" key="2">
    <source>
        <dbReference type="ARBA" id="ARBA00005801"/>
    </source>
</evidence>
<dbReference type="PANTHER" id="PTHR30487:SF0">
    <property type="entry name" value="PREPILIN LEADER PEPTIDASE_N-METHYLTRANSFERASE-RELATED"/>
    <property type="match status" value="1"/>
</dbReference>
<comment type="caution">
    <text evidence="13">The sequence shown here is derived from an EMBL/GenBank/DDBJ whole genome shotgun (WGS) entry which is preliminary data.</text>
</comment>
<feature type="transmembrane region" description="Helical" evidence="10">
    <location>
        <begin position="33"/>
        <end position="59"/>
    </location>
</feature>
<keyword evidence="5 9" id="KW-0812">Transmembrane</keyword>
<evidence type="ECO:0000256" key="8">
    <source>
        <dbReference type="RuleBase" id="RU003793"/>
    </source>
</evidence>
<dbReference type="Pfam" id="PF01478">
    <property type="entry name" value="Peptidase_A24"/>
    <property type="match status" value="1"/>
</dbReference>
<dbReference type="InterPro" id="IPR010627">
    <property type="entry name" value="Prepilin_pept_A24_N"/>
</dbReference>
<sequence>MLNTPWLVLLLAPFVGSFLGVLACRLPRGERVLIARSACAGCGAVLGPHELVPLVSYLIQNGRCRSCGARIDAEHPAMELMALGIAVLALLACWQGVKTGVYGASFPMQVVWQGCVLGWWLLVLAMIDFRTYRLPDVLTLPLVALGLALAAGGGWRAVMVRGVGAGLGYAAFAGMAALYRRVRGQDGLGLGDAKLLAAAGAWLGPAVLPRLVCAAAVLTLGGAWLATRGGLARGQRVPFGPGLAVAIWGAWLCRAAGLPGP</sequence>
<keyword evidence="6 10" id="KW-1133">Transmembrane helix</keyword>
<dbReference type="PANTHER" id="PTHR30487">
    <property type="entry name" value="TYPE 4 PREPILIN-LIKE PROTEINS LEADER PEPTIDE-PROCESSING ENZYME"/>
    <property type="match status" value="1"/>
</dbReference>
<evidence type="ECO:0000256" key="7">
    <source>
        <dbReference type="ARBA" id="ARBA00023136"/>
    </source>
</evidence>
<dbReference type="EC" id="3.4.23.43" evidence="9"/>
<evidence type="ECO:0000313" key="13">
    <source>
        <dbReference type="EMBL" id="MBO1325122.1"/>
    </source>
</evidence>
<keyword evidence="9" id="KW-0808">Transferase</keyword>
<feature type="domain" description="Prepilin type IV endopeptidase peptidase" evidence="11">
    <location>
        <begin position="115"/>
        <end position="220"/>
    </location>
</feature>
<dbReference type="InterPro" id="IPR050882">
    <property type="entry name" value="Prepilin_peptidase/N-MTase"/>
</dbReference>
<feature type="transmembrane region" description="Helical" evidence="10">
    <location>
        <begin position="200"/>
        <end position="226"/>
    </location>
</feature>
<dbReference type="InterPro" id="IPR014032">
    <property type="entry name" value="Peptidase_A24A_bac"/>
</dbReference>
<evidence type="ECO:0000256" key="3">
    <source>
        <dbReference type="ARBA" id="ARBA00022475"/>
    </source>
</evidence>
<protein>
    <recommendedName>
        <fullName evidence="9">Prepilin leader peptidase/N-methyltransferase</fullName>
        <ecNumber evidence="9">2.1.1.-</ecNumber>
        <ecNumber evidence="9">3.4.23.43</ecNumber>
    </recommendedName>
</protein>
<comment type="similarity">
    <text evidence="2 8">Belongs to the peptidase A24 family.</text>
</comment>
<evidence type="ECO:0000256" key="9">
    <source>
        <dbReference type="RuleBase" id="RU003794"/>
    </source>
</evidence>
<keyword evidence="7 10" id="KW-0472">Membrane</keyword>
<dbReference type="GO" id="GO:0008168">
    <property type="term" value="F:methyltransferase activity"/>
    <property type="evidence" value="ECO:0007669"/>
    <property type="project" value="UniProtKB-KW"/>
</dbReference>
<keyword evidence="3" id="KW-1003">Cell membrane</keyword>
<evidence type="ECO:0000259" key="11">
    <source>
        <dbReference type="Pfam" id="PF01478"/>
    </source>
</evidence>
<dbReference type="Gene3D" id="1.20.120.1220">
    <property type="match status" value="1"/>
</dbReference>
<dbReference type="EC" id="2.1.1.-" evidence="9"/>
<evidence type="ECO:0000256" key="6">
    <source>
        <dbReference type="ARBA" id="ARBA00022989"/>
    </source>
</evidence>
<proteinExistence type="inferred from homology"/>
<dbReference type="EMBL" id="JAFVMH010000003">
    <property type="protein sequence ID" value="MBO1325122.1"/>
    <property type="molecule type" value="Genomic_DNA"/>
</dbReference>
<dbReference type="GO" id="GO:0032259">
    <property type="term" value="P:methylation"/>
    <property type="evidence" value="ECO:0007669"/>
    <property type="project" value="UniProtKB-KW"/>
</dbReference>
<comment type="function">
    <text evidence="9">Plays an essential role in type IV pili and type II pseudopili formation by proteolytically removing the leader sequence from substrate proteins and subsequently monomethylating the alpha-amino group of the newly exposed N-terminal phenylalanine.</text>
</comment>
<dbReference type="GO" id="GO:0006465">
    <property type="term" value="P:signal peptide processing"/>
    <property type="evidence" value="ECO:0007669"/>
    <property type="project" value="TreeGrafter"/>
</dbReference>
<feature type="transmembrane region" description="Helical" evidence="10">
    <location>
        <begin position="80"/>
        <end position="97"/>
    </location>
</feature>
<keyword evidence="9" id="KW-0511">Multifunctional enzyme</keyword>
<feature type="transmembrane region" description="Helical" evidence="10">
    <location>
        <begin position="238"/>
        <end position="257"/>
    </location>
</feature>
<dbReference type="Pfam" id="PF06750">
    <property type="entry name" value="A24_N_bact"/>
    <property type="match status" value="1"/>
</dbReference>
<dbReference type="AlphaFoldDB" id="A0A939KQB6"/>
<dbReference type="GO" id="GO:0004190">
    <property type="term" value="F:aspartic-type endopeptidase activity"/>
    <property type="evidence" value="ECO:0007669"/>
    <property type="project" value="UniProtKB-EC"/>
</dbReference>
<organism evidence="13 14">
    <name type="scientific">Acetobacter garciniae</name>
    <dbReference type="NCBI Taxonomy" id="2817435"/>
    <lineage>
        <taxon>Bacteria</taxon>
        <taxon>Pseudomonadati</taxon>
        <taxon>Pseudomonadota</taxon>
        <taxon>Alphaproteobacteria</taxon>
        <taxon>Acetobacterales</taxon>
        <taxon>Acetobacteraceae</taxon>
        <taxon>Acetobacter</taxon>
    </lineage>
</organism>
<gene>
    <name evidence="13" type="ORF">J2D77_08165</name>
</gene>
<comment type="subcellular location">
    <subcellularLocation>
        <location evidence="1">Cell inner membrane</location>
        <topology evidence="1">Multi-pass membrane protein</topology>
    </subcellularLocation>
    <subcellularLocation>
        <location evidence="9">Cell membrane</location>
        <topology evidence="9">Multi-pass membrane protein</topology>
    </subcellularLocation>
</comment>
<dbReference type="RefSeq" id="WP_207845791.1">
    <property type="nucleotide sequence ID" value="NZ_JAFVMH010000003.1"/>
</dbReference>
<keyword evidence="9" id="KW-0378">Hydrolase</keyword>
<evidence type="ECO:0000313" key="14">
    <source>
        <dbReference type="Proteomes" id="UP000664073"/>
    </source>
</evidence>
<evidence type="ECO:0000256" key="10">
    <source>
        <dbReference type="SAM" id="Phobius"/>
    </source>
</evidence>
<evidence type="ECO:0000256" key="4">
    <source>
        <dbReference type="ARBA" id="ARBA00022519"/>
    </source>
</evidence>
<feature type="domain" description="Prepilin peptidase A24 N-terminal" evidence="12">
    <location>
        <begin position="11"/>
        <end position="90"/>
    </location>
</feature>
<dbReference type="PRINTS" id="PR00864">
    <property type="entry name" value="PREPILNPTASE"/>
</dbReference>
<keyword evidence="9" id="KW-0489">Methyltransferase</keyword>
<name>A0A939KQB6_9PROT</name>
<keyword evidence="4" id="KW-0997">Cell inner membrane</keyword>
<dbReference type="Proteomes" id="UP000664073">
    <property type="component" value="Unassembled WGS sequence"/>
</dbReference>
<comment type="catalytic activity">
    <reaction evidence="9">
        <text>Typically cleaves a -Gly-|-Phe- bond to release an N-terminal, basic peptide of 5-8 residues from type IV prepilin, and then N-methylates the new N-terminal amino group, the methyl donor being S-adenosyl-L-methionine.</text>
        <dbReference type="EC" id="3.4.23.43"/>
    </reaction>
</comment>
<feature type="transmembrane region" description="Helical" evidence="10">
    <location>
        <begin position="109"/>
        <end position="127"/>
    </location>
</feature>
<dbReference type="InterPro" id="IPR000045">
    <property type="entry name" value="Prepilin_IV_endopep_pep"/>
</dbReference>
<evidence type="ECO:0000259" key="12">
    <source>
        <dbReference type="Pfam" id="PF06750"/>
    </source>
</evidence>
<reference evidence="13" key="1">
    <citation type="submission" date="2021-03" db="EMBL/GenBank/DDBJ databases">
        <title>The complete genome sequence of Acetobacter sp. TBRC 12339.</title>
        <authorList>
            <person name="Charoenyingcharoen P."/>
            <person name="Yukphan P."/>
        </authorList>
    </citation>
    <scope>NUCLEOTIDE SEQUENCE</scope>
    <source>
        <strain evidence="13">TBRC 12339</strain>
    </source>
</reference>
<accession>A0A939KQB6</accession>
<evidence type="ECO:0000256" key="5">
    <source>
        <dbReference type="ARBA" id="ARBA00022692"/>
    </source>
</evidence>
<feature type="transmembrane region" description="Helical" evidence="10">
    <location>
        <begin position="158"/>
        <end position="179"/>
    </location>
</feature>